<protein>
    <submittedName>
        <fullName evidence="1">Uncharacterized protein</fullName>
    </submittedName>
</protein>
<dbReference type="AlphaFoldDB" id="A0A443IK55"/>
<sequence length="137" mass="16286">MQNLKRLKKLMDASLQILDHMIVDPSDAGKLRHIKEMMHEENRKLSNIYNKDTDQRSFSAATSMRQNIDEIIKVVDQFKGNLREDYRLSSQDIEQFEQLSIDEQSQKTEAYHDKIDYKSMVKLKENLNRINDELLRL</sequence>
<reference evidence="1" key="1">
    <citation type="submission" date="2018-12" db="EMBL/GenBank/DDBJ databases">
        <authorList>
            <person name="Sun L."/>
            <person name="Chen Z."/>
        </authorList>
    </citation>
    <scope>NUCLEOTIDE SEQUENCE [LARGE SCALE GENOMIC DNA]</scope>
    <source>
        <strain evidence="1">DSM 16012</strain>
    </source>
</reference>
<gene>
    <name evidence="1" type="ORF">D4N35_016220</name>
</gene>
<proteinExistence type="predicted"/>
<organism evidence="1 2">
    <name type="scientific">Siminovitchia fortis</name>
    <dbReference type="NCBI Taxonomy" id="254758"/>
    <lineage>
        <taxon>Bacteria</taxon>
        <taxon>Bacillati</taxon>
        <taxon>Bacillota</taxon>
        <taxon>Bacilli</taxon>
        <taxon>Bacillales</taxon>
        <taxon>Bacillaceae</taxon>
        <taxon>Siminovitchia</taxon>
    </lineage>
</organism>
<keyword evidence="2" id="KW-1185">Reference proteome</keyword>
<name>A0A443IK55_9BACI</name>
<comment type="caution">
    <text evidence="1">The sequence shown here is derived from an EMBL/GenBank/DDBJ whole genome shotgun (WGS) entry which is preliminary data.</text>
</comment>
<evidence type="ECO:0000313" key="1">
    <source>
        <dbReference type="EMBL" id="RWR04916.1"/>
    </source>
</evidence>
<accession>A0A443IK55</accession>
<dbReference type="OrthoDB" id="2991673at2"/>
<dbReference type="Proteomes" id="UP000273811">
    <property type="component" value="Unassembled WGS sequence"/>
</dbReference>
<dbReference type="RefSeq" id="WP_120075562.1">
    <property type="nucleotide sequence ID" value="NZ_CP126113.1"/>
</dbReference>
<evidence type="ECO:0000313" key="2">
    <source>
        <dbReference type="Proteomes" id="UP000273811"/>
    </source>
</evidence>
<dbReference type="EMBL" id="QYTU02000051">
    <property type="protein sequence ID" value="RWR04916.1"/>
    <property type="molecule type" value="Genomic_DNA"/>
</dbReference>